<dbReference type="InterPro" id="IPR017853">
    <property type="entry name" value="GH"/>
</dbReference>
<sequence length="787" mass="82905">MSTHKDAATAAVTDLGSDDQPWRDVTLPVERRVDDLIRRMTPTEKIAQLYSVWPGAGSDGDDVAPYQQDMVEDGFDWQTLIADGLGQLTRPFGTAPVTPAEGMARLAGLQEAIVASGRFGIPALVHEECLTGFTTHGATIFPTALAWGATFDPDLVERMAAAIGQGMRAVGVHQGLAPVLDVSRDARWGRTEETIGEDPYLVATVGTAYVRGLESAGIVATLKHFAGYSASRAGRNFGPVAMGPRELADVMLPPFEMALRDGGARSVMHSYAEIDGVPAAADGRLLTDLLRGAWGFDGTVVADYFGITFLHSLHGVAGDLTAAAGLALAAGVDVELPIVRCYGRPLTDAVQDGAVSMTLVDRAVRRVLRQKCELGLLDPGWTPPRAGTVDLDPPATRDLARQLAEQSVTLLADDGVLPLPPTASIAVVGPLADDADGMLGCYTFPRHVGLHHPGLPLGVSIPTVLESLRAELPKATLTHAAGCAVDGTDTADLAAAVALAEQADVCVVVLGDRAGLFGKGTSGEGCDVPELRLPGMQERLLEALLDTGRPVVAVLLSGRPYALGAWVDRLAAVVQAFFPGQEGGPAVAGVLAGRVNPSGRLPVGVPRHPGGQPASYLMPPLGHATEVSTVDPTPLFPFGHGLSYTSFAWEPEPRPEPETDCPTDGAVRVALTVRNTGERAGTEIVQLYLHDPVAQVTRPVQRLIGYARVALEPGAARRVEFTVPADLSAFTGRDGRRIVEPGDLELRLGASSADIRHTVRVRLHGPERVVGHQRKMTSEVTLADVAE</sequence>
<keyword evidence="5" id="KW-1185">Reference proteome</keyword>
<evidence type="ECO:0000256" key="1">
    <source>
        <dbReference type="ARBA" id="ARBA00005336"/>
    </source>
</evidence>
<dbReference type="SMART" id="SM01217">
    <property type="entry name" value="Fn3_like"/>
    <property type="match status" value="1"/>
</dbReference>
<comment type="similarity">
    <text evidence="1">Belongs to the glycosyl hydrolase 3 family.</text>
</comment>
<dbReference type="Proteomes" id="UP000619293">
    <property type="component" value="Unassembled WGS sequence"/>
</dbReference>
<feature type="domain" description="Fibronectin type III-like" evidence="3">
    <location>
        <begin position="683"/>
        <end position="752"/>
    </location>
</feature>
<dbReference type="InterPro" id="IPR013783">
    <property type="entry name" value="Ig-like_fold"/>
</dbReference>
<dbReference type="InterPro" id="IPR036881">
    <property type="entry name" value="Glyco_hydro_3_C_sf"/>
</dbReference>
<dbReference type="Gene3D" id="3.40.50.1700">
    <property type="entry name" value="Glycoside hydrolase family 3 C-terminal domain"/>
    <property type="match status" value="1"/>
</dbReference>
<dbReference type="Gene3D" id="3.20.20.300">
    <property type="entry name" value="Glycoside hydrolase, family 3, N-terminal domain"/>
    <property type="match status" value="1"/>
</dbReference>
<dbReference type="AlphaFoldDB" id="A0A8J3K531"/>
<dbReference type="Pfam" id="PF14310">
    <property type="entry name" value="Fn3-like"/>
    <property type="match status" value="1"/>
</dbReference>
<organism evidence="4 5">
    <name type="scientific">Catellatospora chokoriensis</name>
    <dbReference type="NCBI Taxonomy" id="310353"/>
    <lineage>
        <taxon>Bacteria</taxon>
        <taxon>Bacillati</taxon>
        <taxon>Actinomycetota</taxon>
        <taxon>Actinomycetes</taxon>
        <taxon>Micromonosporales</taxon>
        <taxon>Micromonosporaceae</taxon>
        <taxon>Catellatospora</taxon>
    </lineage>
</organism>
<evidence type="ECO:0000313" key="4">
    <source>
        <dbReference type="EMBL" id="GIF88569.1"/>
    </source>
</evidence>
<dbReference type="EMBL" id="BONG01000009">
    <property type="protein sequence ID" value="GIF88569.1"/>
    <property type="molecule type" value="Genomic_DNA"/>
</dbReference>
<accession>A0A8J3K531</accession>
<dbReference type="PANTHER" id="PTHR42715">
    <property type="entry name" value="BETA-GLUCOSIDASE"/>
    <property type="match status" value="1"/>
</dbReference>
<dbReference type="InterPro" id="IPR026891">
    <property type="entry name" value="Fn3-like"/>
</dbReference>
<dbReference type="PANTHER" id="PTHR42715:SF10">
    <property type="entry name" value="BETA-GLUCOSIDASE"/>
    <property type="match status" value="1"/>
</dbReference>
<dbReference type="Pfam" id="PF00933">
    <property type="entry name" value="Glyco_hydro_3"/>
    <property type="match status" value="1"/>
</dbReference>
<dbReference type="InterPro" id="IPR002772">
    <property type="entry name" value="Glyco_hydro_3_C"/>
</dbReference>
<dbReference type="Pfam" id="PF01915">
    <property type="entry name" value="Glyco_hydro_3_C"/>
    <property type="match status" value="1"/>
</dbReference>
<proteinExistence type="inferred from homology"/>
<dbReference type="InterPro" id="IPR036962">
    <property type="entry name" value="Glyco_hydro_3_N_sf"/>
</dbReference>
<dbReference type="GO" id="GO:0005975">
    <property type="term" value="P:carbohydrate metabolic process"/>
    <property type="evidence" value="ECO:0007669"/>
    <property type="project" value="InterPro"/>
</dbReference>
<gene>
    <name evidence="4" type="ORF">Cch02nite_20130</name>
</gene>
<dbReference type="InterPro" id="IPR050288">
    <property type="entry name" value="Cellulose_deg_GH3"/>
</dbReference>
<evidence type="ECO:0000259" key="3">
    <source>
        <dbReference type="SMART" id="SM01217"/>
    </source>
</evidence>
<keyword evidence="2" id="KW-0378">Hydrolase</keyword>
<evidence type="ECO:0000313" key="5">
    <source>
        <dbReference type="Proteomes" id="UP000619293"/>
    </source>
</evidence>
<dbReference type="FunFam" id="3.20.20.300:FF:000011">
    <property type="entry name" value="Glycosyl hydrolase"/>
    <property type="match status" value="1"/>
</dbReference>
<dbReference type="SUPFAM" id="SSF51445">
    <property type="entry name" value="(Trans)glycosidases"/>
    <property type="match status" value="1"/>
</dbReference>
<evidence type="ECO:0000256" key="2">
    <source>
        <dbReference type="ARBA" id="ARBA00022801"/>
    </source>
</evidence>
<dbReference type="RefSeq" id="WP_191840808.1">
    <property type="nucleotide sequence ID" value="NZ_BAAALB010000013.1"/>
</dbReference>
<dbReference type="Gene3D" id="2.60.40.10">
    <property type="entry name" value="Immunoglobulins"/>
    <property type="match status" value="1"/>
</dbReference>
<dbReference type="InterPro" id="IPR001764">
    <property type="entry name" value="Glyco_hydro_3_N"/>
</dbReference>
<dbReference type="SUPFAM" id="SSF52279">
    <property type="entry name" value="Beta-D-glucan exohydrolase, C-terminal domain"/>
    <property type="match status" value="1"/>
</dbReference>
<dbReference type="PRINTS" id="PR00133">
    <property type="entry name" value="GLHYDRLASE3"/>
</dbReference>
<reference evidence="4 5" key="1">
    <citation type="submission" date="2021-01" db="EMBL/GenBank/DDBJ databases">
        <title>Whole genome shotgun sequence of Catellatospora chokoriensis NBRC 107358.</title>
        <authorList>
            <person name="Komaki H."/>
            <person name="Tamura T."/>
        </authorList>
    </citation>
    <scope>NUCLEOTIDE SEQUENCE [LARGE SCALE GENOMIC DNA]</scope>
    <source>
        <strain evidence="4 5">NBRC 107358</strain>
    </source>
</reference>
<name>A0A8J3K531_9ACTN</name>
<protein>
    <submittedName>
        <fullName evidence="4">Beta-glucosidase</fullName>
    </submittedName>
</protein>
<comment type="caution">
    <text evidence="4">The sequence shown here is derived from an EMBL/GenBank/DDBJ whole genome shotgun (WGS) entry which is preliminary data.</text>
</comment>
<dbReference type="GO" id="GO:0004553">
    <property type="term" value="F:hydrolase activity, hydrolyzing O-glycosyl compounds"/>
    <property type="evidence" value="ECO:0007669"/>
    <property type="project" value="InterPro"/>
</dbReference>